<reference evidence="1 2" key="1">
    <citation type="submission" date="2017-01" db="EMBL/GenBank/DDBJ databases">
        <title>Draft genome sequence of Bacillus oleronius.</title>
        <authorList>
            <person name="Allam M."/>
        </authorList>
    </citation>
    <scope>NUCLEOTIDE SEQUENCE [LARGE SCALE GENOMIC DNA]</scope>
    <source>
        <strain evidence="1 2">DSM 9356</strain>
    </source>
</reference>
<sequence length="462" mass="53532">MMYQVMIHPLLSLTDEHPIIEISDELLVNLNIPLKDKITIQLGNETIIANRKKSNLMNSKETILFNQACFQKAKIPFLPLKLQATSHEQILVLGPVIAIITEIKKKPNLENLFPTIRSFCQELHEYSQQNGGLVYVSNLTRFPQSGFHFDGEQWVEGEVPKCNIIYNRIHNRLIENKLGFQNLKQLWKDNHILLFNDSFLSKRHVFDILKKKKNLQTFLPDTVIFSEAMLFKWISTHSDVYIKPNMGSQGRFIIHFFIKDGQFYIEQTSFSDQLQHSFSTLKDASELLKKWIGKRDFIIQQTIPFIKINNQKIDFRILCHKNSQHKWTVTSMVARLSAENHFVSNIAQGGFISRPESILLSIFNPKKTEQILHLMRELALESVNTLSNEANGLIGELGVDIGVDMDGKPWLIEVNSKPSKLRDDNNPRFRPSTKAIFQYCKALWIERSHLNDQSRNFNDDTI</sequence>
<dbReference type="Proteomes" id="UP000189761">
    <property type="component" value="Unassembled WGS sequence"/>
</dbReference>
<dbReference type="RefSeq" id="WP_071976804.1">
    <property type="nucleotide sequence ID" value="NZ_BOQX01000001.1"/>
</dbReference>
<dbReference type="EMBL" id="MTLA01000105">
    <property type="protein sequence ID" value="OOP68507.1"/>
    <property type="molecule type" value="Genomic_DNA"/>
</dbReference>
<evidence type="ECO:0000313" key="1">
    <source>
        <dbReference type="EMBL" id="OOP68507.1"/>
    </source>
</evidence>
<evidence type="ECO:0000313" key="2">
    <source>
        <dbReference type="Proteomes" id="UP000189761"/>
    </source>
</evidence>
<dbReference type="InterPro" id="IPR026838">
    <property type="entry name" value="YheC/D"/>
</dbReference>
<gene>
    <name evidence="1" type="ORF">BWZ43_10125</name>
</gene>
<dbReference type="Pfam" id="PF14398">
    <property type="entry name" value="ATPgrasp_YheCD"/>
    <property type="match status" value="1"/>
</dbReference>
<comment type="caution">
    <text evidence="1">The sequence shown here is derived from an EMBL/GenBank/DDBJ whole genome shotgun (WGS) entry which is preliminary data.</text>
</comment>
<accession>A0A8E2I8D5</accession>
<dbReference type="AlphaFoldDB" id="A0A8E2I8D5"/>
<organism evidence="1 2">
    <name type="scientific">Heyndrickxia oleronia</name>
    <dbReference type="NCBI Taxonomy" id="38875"/>
    <lineage>
        <taxon>Bacteria</taxon>
        <taxon>Bacillati</taxon>
        <taxon>Bacillota</taxon>
        <taxon>Bacilli</taxon>
        <taxon>Bacillales</taxon>
        <taxon>Bacillaceae</taxon>
        <taxon>Heyndrickxia</taxon>
    </lineage>
</organism>
<name>A0A8E2I8D5_9BACI</name>
<dbReference type="GeneID" id="79866669"/>
<dbReference type="Gene3D" id="3.30.470.20">
    <property type="entry name" value="ATP-grasp fold, B domain"/>
    <property type="match status" value="1"/>
</dbReference>
<keyword evidence="2" id="KW-1185">Reference proteome</keyword>
<dbReference type="SUPFAM" id="SSF56059">
    <property type="entry name" value="Glutathione synthetase ATP-binding domain-like"/>
    <property type="match status" value="1"/>
</dbReference>
<proteinExistence type="predicted"/>
<protein>
    <submittedName>
        <fullName evidence="1">Uncharacterized protein</fullName>
    </submittedName>
</protein>